<dbReference type="Proteomes" id="UP000263486">
    <property type="component" value="Unassembled WGS sequence"/>
</dbReference>
<dbReference type="PANTHER" id="PTHR30481:SF2">
    <property type="entry name" value="SITE-SPECIFIC DNA-METHYLTRANSFERASE (ADENINE-SPECIFIC)"/>
    <property type="match status" value="1"/>
</dbReference>
<comment type="catalytic activity">
    <reaction evidence="6">
        <text>a 2'-deoxyadenosine in DNA + S-adenosyl-L-methionine = an N(6)-methyl-2'-deoxyadenosine in DNA + S-adenosyl-L-homocysteine + H(+)</text>
        <dbReference type="Rhea" id="RHEA:15197"/>
        <dbReference type="Rhea" id="RHEA-COMP:12418"/>
        <dbReference type="Rhea" id="RHEA-COMP:12419"/>
        <dbReference type="ChEBI" id="CHEBI:15378"/>
        <dbReference type="ChEBI" id="CHEBI:57856"/>
        <dbReference type="ChEBI" id="CHEBI:59789"/>
        <dbReference type="ChEBI" id="CHEBI:90615"/>
        <dbReference type="ChEBI" id="CHEBI:90616"/>
        <dbReference type="EC" id="2.1.1.72"/>
    </reaction>
</comment>
<evidence type="ECO:0000256" key="5">
    <source>
        <dbReference type="ARBA" id="ARBA00022691"/>
    </source>
</evidence>
<dbReference type="RefSeq" id="WP_114641444.1">
    <property type="nucleotide sequence ID" value="NZ_JAACIO010000004.1"/>
</dbReference>
<keyword evidence="4" id="KW-0808">Transferase</keyword>
<dbReference type="InterPro" id="IPR029063">
    <property type="entry name" value="SAM-dependent_MTases_sf"/>
</dbReference>
<sequence>MSFASPLRYPGGKTKVYDNLISLFKENTIEKPTYIEPYAGGAGLALKLLLKGDVSKIILNDYDIAVYAFWYSILNYTDEFCELIKNTPINLKEWENQKKIQSNENVSLLTLGFSTFFLNRTNRSGILKGGPIGGKEQNSNYLIDCRFNKEGLIKRIKNVAEYKDFIEIHNLDAIVFINKIIIPKKEKTFTFFDPPYYKKGPGLYENHYLHDDHEKVAKTIGKLKDHNWIITYDNVNEIKEIYKKFHVEEYGITYSAAIKIKAKEVVIFSDNLKNKKFEKKRV</sequence>
<dbReference type="PIRSF" id="PIRSF000398">
    <property type="entry name" value="M_m6A_EcoRV"/>
    <property type="match status" value="1"/>
</dbReference>
<dbReference type="Pfam" id="PF02086">
    <property type="entry name" value="MethyltransfD12"/>
    <property type="match status" value="1"/>
</dbReference>
<keyword evidence="3 7" id="KW-0489">Methyltransferase</keyword>
<evidence type="ECO:0000256" key="4">
    <source>
        <dbReference type="ARBA" id="ARBA00022679"/>
    </source>
</evidence>
<evidence type="ECO:0000256" key="6">
    <source>
        <dbReference type="ARBA" id="ARBA00047942"/>
    </source>
</evidence>
<dbReference type="GO" id="GO:0008168">
    <property type="term" value="F:methyltransferase activity"/>
    <property type="evidence" value="ECO:0007669"/>
    <property type="project" value="UniProtKB-KW"/>
</dbReference>
<keyword evidence="8" id="KW-1185">Reference proteome</keyword>
<dbReference type="EMBL" id="QUAJ01000004">
    <property type="protein sequence ID" value="REI42403.1"/>
    <property type="molecule type" value="Genomic_DNA"/>
</dbReference>
<proteinExistence type="inferred from homology"/>
<evidence type="ECO:0000313" key="8">
    <source>
        <dbReference type="Proteomes" id="UP000263486"/>
    </source>
</evidence>
<gene>
    <name evidence="7" type="ORF">DYH56_03360</name>
</gene>
<evidence type="ECO:0000256" key="1">
    <source>
        <dbReference type="ARBA" id="ARBA00006594"/>
    </source>
</evidence>
<dbReference type="InterPro" id="IPR012327">
    <property type="entry name" value="MeTrfase_D12"/>
</dbReference>
<evidence type="ECO:0000256" key="3">
    <source>
        <dbReference type="ARBA" id="ARBA00022603"/>
    </source>
</evidence>
<comment type="caution">
    <text evidence="7">The sequence shown here is derived from an EMBL/GenBank/DDBJ whole genome shotgun (WGS) entry which is preliminary data.</text>
</comment>
<dbReference type="PANTHER" id="PTHR30481">
    <property type="entry name" value="DNA ADENINE METHYLASE"/>
    <property type="match status" value="1"/>
</dbReference>
<dbReference type="PRINTS" id="PR00505">
    <property type="entry name" value="D12N6MTFRASE"/>
</dbReference>
<dbReference type="Gene3D" id="3.40.50.150">
    <property type="entry name" value="Vaccinia Virus protein VP39"/>
    <property type="match status" value="1"/>
</dbReference>
<dbReference type="InterPro" id="IPR012263">
    <property type="entry name" value="M_m6A_EcoRV"/>
</dbReference>
<dbReference type="EC" id="2.1.1.72" evidence="2"/>
<comment type="similarity">
    <text evidence="1">Belongs to the N(4)/N(6)-methyltransferase family.</text>
</comment>
<dbReference type="InterPro" id="IPR023095">
    <property type="entry name" value="Ade_MeTrfase_dom_2"/>
</dbReference>
<evidence type="ECO:0000313" key="7">
    <source>
        <dbReference type="EMBL" id="REI42403.1"/>
    </source>
</evidence>
<protein>
    <recommendedName>
        <fullName evidence="2">site-specific DNA-methyltransferase (adenine-specific)</fullName>
        <ecNumber evidence="2">2.1.1.72</ecNumber>
    </recommendedName>
</protein>
<accession>A0ABX9KJN3</accession>
<evidence type="ECO:0000256" key="2">
    <source>
        <dbReference type="ARBA" id="ARBA00011900"/>
    </source>
</evidence>
<dbReference type="Gene3D" id="1.10.1020.10">
    <property type="entry name" value="Adenine-specific Methyltransferase, Domain 2"/>
    <property type="match status" value="1"/>
</dbReference>
<dbReference type="SUPFAM" id="SSF53335">
    <property type="entry name" value="S-adenosyl-L-methionine-dependent methyltransferases"/>
    <property type="match status" value="1"/>
</dbReference>
<keyword evidence="5" id="KW-0949">S-adenosyl-L-methionine</keyword>
<dbReference type="GO" id="GO:0032259">
    <property type="term" value="P:methylation"/>
    <property type="evidence" value="ECO:0007669"/>
    <property type="project" value="UniProtKB-KW"/>
</dbReference>
<name>A0ABX9KJN3_9FUSO</name>
<organism evidence="7 8">
    <name type="scientific">Psychrilyobacter piezotolerans</name>
    <dbReference type="NCBI Taxonomy" id="2293438"/>
    <lineage>
        <taxon>Bacteria</taxon>
        <taxon>Fusobacteriati</taxon>
        <taxon>Fusobacteriota</taxon>
        <taxon>Fusobacteriia</taxon>
        <taxon>Fusobacteriales</taxon>
        <taxon>Fusobacteriaceae</taxon>
        <taxon>Psychrilyobacter</taxon>
    </lineage>
</organism>
<reference evidence="7 8" key="1">
    <citation type="submission" date="2018-08" db="EMBL/GenBank/DDBJ databases">
        <title>Draft genome sequence of Psychrilyobacter sp. strain SD5 isolated from Black Sea water.</title>
        <authorList>
            <person name="Yadav S."/>
            <person name="Villanueva L."/>
            <person name="Damste J.S.S."/>
        </authorList>
    </citation>
    <scope>NUCLEOTIDE SEQUENCE [LARGE SCALE GENOMIC DNA]</scope>
    <source>
        <strain evidence="7 8">SD5</strain>
    </source>
</reference>